<accession>A0A5M6DHX8</accession>
<dbReference type="InterPro" id="IPR041382">
    <property type="entry name" value="SH3_16"/>
</dbReference>
<dbReference type="AlphaFoldDB" id="A0A5M6DHX8"/>
<organism evidence="7 8">
    <name type="scientific">Adhaeribacter rhizoryzae</name>
    <dbReference type="NCBI Taxonomy" id="2607907"/>
    <lineage>
        <taxon>Bacteria</taxon>
        <taxon>Pseudomonadati</taxon>
        <taxon>Bacteroidota</taxon>
        <taxon>Cytophagia</taxon>
        <taxon>Cytophagales</taxon>
        <taxon>Hymenobacteraceae</taxon>
        <taxon>Adhaeribacter</taxon>
    </lineage>
</organism>
<reference evidence="7 8" key="1">
    <citation type="submission" date="2019-09" db="EMBL/GenBank/DDBJ databases">
        <title>Genome sequence and assembly of Adhaeribacter sp.</title>
        <authorList>
            <person name="Chhetri G."/>
        </authorList>
    </citation>
    <scope>NUCLEOTIDE SEQUENCE [LARGE SCALE GENOMIC DNA]</scope>
    <source>
        <strain evidence="7 8">DK36</strain>
    </source>
</reference>
<keyword evidence="2" id="KW-0645">Protease</keyword>
<feature type="domain" description="SH3b" evidence="5">
    <location>
        <begin position="1"/>
        <end position="55"/>
    </location>
</feature>
<dbReference type="SUPFAM" id="SSF54001">
    <property type="entry name" value="Cysteine proteinases"/>
    <property type="match status" value="1"/>
</dbReference>
<comment type="caution">
    <text evidence="7">The sequence shown here is derived from an EMBL/GenBank/DDBJ whole genome shotgun (WGS) entry which is preliminary data.</text>
</comment>
<sequence>MPVRKEPSDKSELITELLFGECYTILNQEGNWFLVQNAADGYEGWIDFKQHFPVSEAYFSEWQVQQHPRTLNLVDFIYNNQNRIPLLLGSTLPFFVGNSVRLGEEEYSFAGQVSDLNIAPEAHFLQNIARLFLKAPYVWGGRTVFGLDCSGFVQQVYSLCHYQLPRDAWQQAAHGQEVHFASQTKPGDLAFFDNAEGRIVHVGLMLDGNQIIHAHGEVRIDTLDHQGIFNADRKRYTHQLRIIKRIFPNL</sequence>
<protein>
    <submittedName>
        <fullName evidence="7">NlpC/P60 family protein</fullName>
    </submittedName>
</protein>
<dbReference type="InterPro" id="IPR051202">
    <property type="entry name" value="Peptidase_C40"/>
</dbReference>
<proteinExistence type="inferred from homology"/>
<keyword evidence="8" id="KW-1185">Reference proteome</keyword>
<evidence type="ECO:0000256" key="2">
    <source>
        <dbReference type="ARBA" id="ARBA00022670"/>
    </source>
</evidence>
<dbReference type="InterPro" id="IPR000064">
    <property type="entry name" value="NLP_P60_dom"/>
</dbReference>
<gene>
    <name evidence="7" type="ORF">F0145_13625</name>
</gene>
<dbReference type="EMBL" id="VWSF01000010">
    <property type="protein sequence ID" value="KAA5544885.1"/>
    <property type="molecule type" value="Genomic_DNA"/>
</dbReference>
<dbReference type="GO" id="GO:0008234">
    <property type="term" value="F:cysteine-type peptidase activity"/>
    <property type="evidence" value="ECO:0007669"/>
    <property type="project" value="UniProtKB-KW"/>
</dbReference>
<dbReference type="PANTHER" id="PTHR47053:SF1">
    <property type="entry name" value="MUREIN DD-ENDOPEPTIDASE MEPH-RELATED"/>
    <property type="match status" value="1"/>
</dbReference>
<dbReference type="InterPro" id="IPR038765">
    <property type="entry name" value="Papain-like_cys_pep_sf"/>
</dbReference>
<evidence type="ECO:0000256" key="1">
    <source>
        <dbReference type="ARBA" id="ARBA00007074"/>
    </source>
</evidence>
<dbReference type="PROSITE" id="PS51781">
    <property type="entry name" value="SH3B"/>
    <property type="match status" value="1"/>
</dbReference>
<keyword evidence="3" id="KW-0378">Hydrolase</keyword>
<dbReference type="PANTHER" id="PTHR47053">
    <property type="entry name" value="MUREIN DD-ENDOPEPTIDASE MEPH-RELATED"/>
    <property type="match status" value="1"/>
</dbReference>
<dbReference type="Proteomes" id="UP000323426">
    <property type="component" value="Unassembled WGS sequence"/>
</dbReference>
<dbReference type="Pfam" id="PF18348">
    <property type="entry name" value="SH3_16"/>
    <property type="match status" value="1"/>
</dbReference>
<name>A0A5M6DHX8_9BACT</name>
<dbReference type="PROSITE" id="PS51935">
    <property type="entry name" value="NLPC_P60"/>
    <property type="match status" value="1"/>
</dbReference>
<dbReference type="Pfam" id="PF00877">
    <property type="entry name" value="NLPC_P60"/>
    <property type="match status" value="1"/>
</dbReference>
<dbReference type="Gene3D" id="3.90.1720.10">
    <property type="entry name" value="endopeptidase domain like (from Nostoc punctiforme)"/>
    <property type="match status" value="1"/>
</dbReference>
<evidence type="ECO:0000259" key="5">
    <source>
        <dbReference type="PROSITE" id="PS51781"/>
    </source>
</evidence>
<evidence type="ECO:0000256" key="3">
    <source>
        <dbReference type="ARBA" id="ARBA00022801"/>
    </source>
</evidence>
<evidence type="ECO:0000313" key="7">
    <source>
        <dbReference type="EMBL" id="KAA5544885.1"/>
    </source>
</evidence>
<dbReference type="Gene3D" id="2.30.30.40">
    <property type="entry name" value="SH3 Domains"/>
    <property type="match status" value="1"/>
</dbReference>
<dbReference type="GO" id="GO:0006508">
    <property type="term" value="P:proteolysis"/>
    <property type="evidence" value="ECO:0007669"/>
    <property type="project" value="UniProtKB-KW"/>
</dbReference>
<evidence type="ECO:0000313" key="8">
    <source>
        <dbReference type="Proteomes" id="UP000323426"/>
    </source>
</evidence>
<comment type="similarity">
    <text evidence="1">Belongs to the peptidase C40 family.</text>
</comment>
<dbReference type="InterPro" id="IPR003646">
    <property type="entry name" value="SH3-like_bac-type"/>
</dbReference>
<evidence type="ECO:0000256" key="4">
    <source>
        <dbReference type="ARBA" id="ARBA00022807"/>
    </source>
</evidence>
<feature type="domain" description="NlpC/P60" evidence="6">
    <location>
        <begin position="117"/>
        <end position="247"/>
    </location>
</feature>
<keyword evidence="4" id="KW-0788">Thiol protease</keyword>
<evidence type="ECO:0000259" key="6">
    <source>
        <dbReference type="PROSITE" id="PS51935"/>
    </source>
</evidence>